<feature type="domain" description="Ig-like" evidence="3">
    <location>
        <begin position="37"/>
        <end position="110"/>
    </location>
</feature>
<dbReference type="PANTHER" id="PTHR45080:SF8">
    <property type="entry name" value="IG-LIKE DOMAIN-CONTAINING PROTEIN"/>
    <property type="match status" value="1"/>
</dbReference>
<dbReference type="EMBL" id="SRLO01007510">
    <property type="protein sequence ID" value="TNN27948.1"/>
    <property type="molecule type" value="Genomic_DNA"/>
</dbReference>
<evidence type="ECO:0000313" key="4">
    <source>
        <dbReference type="EMBL" id="TNN27948.1"/>
    </source>
</evidence>
<dbReference type="PROSITE" id="PS50835">
    <property type="entry name" value="IG_LIKE"/>
    <property type="match status" value="2"/>
</dbReference>
<dbReference type="InterPro" id="IPR050958">
    <property type="entry name" value="Cell_Adh-Cytoskel_Orgn"/>
</dbReference>
<evidence type="ECO:0000256" key="1">
    <source>
        <dbReference type="ARBA" id="ARBA00022729"/>
    </source>
</evidence>
<dbReference type="InterPro" id="IPR013783">
    <property type="entry name" value="Ig-like_fold"/>
</dbReference>
<accession>A0A4Z2EGQ5</accession>
<dbReference type="GO" id="GO:0043025">
    <property type="term" value="C:neuronal cell body"/>
    <property type="evidence" value="ECO:0007669"/>
    <property type="project" value="TreeGrafter"/>
</dbReference>
<comment type="caution">
    <text evidence="4">The sequence shown here is derived from an EMBL/GenBank/DDBJ whole genome shotgun (WGS) entry which is preliminary data.</text>
</comment>
<keyword evidence="5" id="KW-1185">Reference proteome</keyword>
<dbReference type="Proteomes" id="UP000314294">
    <property type="component" value="Unassembled WGS sequence"/>
</dbReference>
<dbReference type="GO" id="GO:0007156">
    <property type="term" value="P:homophilic cell adhesion via plasma membrane adhesion molecules"/>
    <property type="evidence" value="ECO:0007669"/>
    <property type="project" value="TreeGrafter"/>
</dbReference>
<reference evidence="4 5" key="1">
    <citation type="submission" date="2019-03" db="EMBL/GenBank/DDBJ databases">
        <title>First draft genome of Liparis tanakae, snailfish: a comprehensive survey of snailfish specific genes.</title>
        <authorList>
            <person name="Kim W."/>
            <person name="Song I."/>
            <person name="Jeong J.-H."/>
            <person name="Kim D."/>
            <person name="Kim S."/>
            <person name="Ryu S."/>
            <person name="Song J.Y."/>
            <person name="Lee S.K."/>
        </authorList>
    </citation>
    <scope>NUCLEOTIDE SEQUENCE [LARGE SCALE GENOMIC DNA]</scope>
    <source>
        <tissue evidence="4">Muscle</tissue>
    </source>
</reference>
<dbReference type="GO" id="GO:0005886">
    <property type="term" value="C:plasma membrane"/>
    <property type="evidence" value="ECO:0007669"/>
    <property type="project" value="TreeGrafter"/>
</dbReference>
<evidence type="ECO:0000256" key="2">
    <source>
        <dbReference type="ARBA" id="ARBA00023157"/>
    </source>
</evidence>
<evidence type="ECO:0000313" key="5">
    <source>
        <dbReference type="Proteomes" id="UP000314294"/>
    </source>
</evidence>
<gene>
    <name evidence="4" type="primary">Hmcn2_0</name>
    <name evidence="4" type="ORF">EYF80_061904</name>
</gene>
<dbReference type="InterPro" id="IPR036179">
    <property type="entry name" value="Ig-like_dom_sf"/>
</dbReference>
<dbReference type="PANTHER" id="PTHR45080">
    <property type="entry name" value="CONTACTIN 5"/>
    <property type="match status" value="1"/>
</dbReference>
<dbReference type="CDD" id="cd00096">
    <property type="entry name" value="Ig"/>
    <property type="match status" value="1"/>
</dbReference>
<name>A0A4Z2EGQ5_9TELE</name>
<keyword evidence="2" id="KW-1015">Disulfide bond</keyword>
<dbReference type="GO" id="GO:0050808">
    <property type="term" value="P:synapse organization"/>
    <property type="evidence" value="ECO:0007669"/>
    <property type="project" value="TreeGrafter"/>
</dbReference>
<feature type="domain" description="Ig-like" evidence="3">
    <location>
        <begin position="1"/>
        <end position="23"/>
    </location>
</feature>
<dbReference type="OrthoDB" id="5985519at2759"/>
<dbReference type="SUPFAM" id="SSF48726">
    <property type="entry name" value="Immunoglobulin"/>
    <property type="match status" value="2"/>
</dbReference>
<proteinExistence type="predicted"/>
<dbReference type="InterPro" id="IPR007110">
    <property type="entry name" value="Ig-like_dom"/>
</dbReference>
<keyword evidence="1" id="KW-0732">Signal</keyword>
<protein>
    <submittedName>
        <fullName evidence="4">Hemicentin-2</fullName>
    </submittedName>
</protein>
<organism evidence="4 5">
    <name type="scientific">Liparis tanakae</name>
    <name type="common">Tanaka's snailfish</name>
    <dbReference type="NCBI Taxonomy" id="230148"/>
    <lineage>
        <taxon>Eukaryota</taxon>
        <taxon>Metazoa</taxon>
        <taxon>Chordata</taxon>
        <taxon>Craniata</taxon>
        <taxon>Vertebrata</taxon>
        <taxon>Euteleostomi</taxon>
        <taxon>Actinopterygii</taxon>
        <taxon>Neopterygii</taxon>
        <taxon>Teleostei</taxon>
        <taxon>Neoteleostei</taxon>
        <taxon>Acanthomorphata</taxon>
        <taxon>Eupercaria</taxon>
        <taxon>Perciformes</taxon>
        <taxon>Cottioidei</taxon>
        <taxon>Cottales</taxon>
        <taxon>Liparidae</taxon>
        <taxon>Liparis</taxon>
    </lineage>
</organism>
<dbReference type="Gene3D" id="2.60.40.10">
    <property type="entry name" value="Immunoglobulins"/>
    <property type="match status" value="2"/>
</dbReference>
<dbReference type="GO" id="GO:0030424">
    <property type="term" value="C:axon"/>
    <property type="evidence" value="ECO:0007669"/>
    <property type="project" value="TreeGrafter"/>
</dbReference>
<dbReference type="Pfam" id="PF13927">
    <property type="entry name" value="Ig_3"/>
    <property type="match status" value="1"/>
</dbReference>
<sequence>MVSMLCEVQAYPPPEITWTRDGQVLHNTGIHIMPVLPTLKPRQDVESDSVTPQVGSSVTLRCEAHGVPEPEVTWYKNGLQLAAGEGLKMDPHQLEILGVQVGKKCVYVTC</sequence>
<dbReference type="AlphaFoldDB" id="A0A4Z2EGQ5"/>
<dbReference type="GO" id="GO:0008046">
    <property type="term" value="F:axon guidance receptor activity"/>
    <property type="evidence" value="ECO:0007669"/>
    <property type="project" value="TreeGrafter"/>
</dbReference>
<evidence type="ECO:0000259" key="3">
    <source>
        <dbReference type="PROSITE" id="PS50835"/>
    </source>
</evidence>